<name>A0A0F9ESL7_9ZZZZ</name>
<reference evidence="1" key="1">
    <citation type="journal article" date="2015" name="Nature">
        <title>Complex archaea that bridge the gap between prokaryotes and eukaryotes.</title>
        <authorList>
            <person name="Spang A."/>
            <person name="Saw J.H."/>
            <person name="Jorgensen S.L."/>
            <person name="Zaremba-Niedzwiedzka K."/>
            <person name="Martijn J."/>
            <person name="Lind A.E."/>
            <person name="van Eijk R."/>
            <person name="Schleper C."/>
            <person name="Guy L."/>
            <person name="Ettema T.J."/>
        </authorList>
    </citation>
    <scope>NUCLEOTIDE SEQUENCE</scope>
</reference>
<protein>
    <submittedName>
        <fullName evidence="1">Uncharacterized protein</fullName>
    </submittedName>
</protein>
<proteinExistence type="predicted"/>
<organism evidence="1">
    <name type="scientific">marine sediment metagenome</name>
    <dbReference type="NCBI Taxonomy" id="412755"/>
    <lineage>
        <taxon>unclassified sequences</taxon>
        <taxon>metagenomes</taxon>
        <taxon>ecological metagenomes</taxon>
    </lineage>
</organism>
<accession>A0A0F9ESL7</accession>
<sequence length="74" mass="8175">MELLPPIKGLFQGSLTGHAPELTSEYMNNVRPVDVQEKRVRIGQRPGLNKWGNGTRIGDTDQPVVAMTFVNSVI</sequence>
<dbReference type="EMBL" id="LAZR01023878">
    <property type="protein sequence ID" value="KKL77014.1"/>
    <property type="molecule type" value="Genomic_DNA"/>
</dbReference>
<evidence type="ECO:0000313" key="1">
    <source>
        <dbReference type="EMBL" id="KKL77014.1"/>
    </source>
</evidence>
<comment type="caution">
    <text evidence="1">The sequence shown here is derived from an EMBL/GenBank/DDBJ whole genome shotgun (WGS) entry which is preliminary data.</text>
</comment>
<dbReference type="AlphaFoldDB" id="A0A0F9ESL7"/>
<gene>
    <name evidence="1" type="ORF">LCGC14_2039120</name>
</gene>